<keyword evidence="2" id="KW-1185">Reference proteome</keyword>
<comment type="caution">
    <text evidence="1">The sequence shown here is derived from an EMBL/GenBank/DDBJ whole genome shotgun (WGS) entry which is preliminary data.</text>
</comment>
<reference evidence="1 2" key="1">
    <citation type="submission" date="2019-03" db="EMBL/GenBank/DDBJ databases">
        <title>Genomics of glacier-inhabiting Cryobacterium strains.</title>
        <authorList>
            <person name="Liu Q."/>
            <person name="Xin Y.-H."/>
        </authorList>
    </citation>
    <scope>NUCLEOTIDE SEQUENCE [LARGE SCALE GENOMIC DNA]</scope>
    <source>
        <strain evidence="1 2">Hh8</strain>
    </source>
</reference>
<evidence type="ECO:0000313" key="1">
    <source>
        <dbReference type="EMBL" id="TFB77122.1"/>
    </source>
</evidence>
<protein>
    <recommendedName>
        <fullName evidence="3">DUF559 domain-containing protein</fullName>
    </recommendedName>
</protein>
<accession>A0ABY2I1G1</accession>
<evidence type="ECO:0008006" key="3">
    <source>
        <dbReference type="Google" id="ProtNLM"/>
    </source>
</evidence>
<dbReference type="EMBL" id="SOFD01000025">
    <property type="protein sequence ID" value="TFB77122.1"/>
    <property type="molecule type" value="Genomic_DNA"/>
</dbReference>
<gene>
    <name evidence="1" type="ORF">E3O21_09505</name>
</gene>
<proteinExistence type="predicted"/>
<sequence>MGHVATSQQLAGIGASRRSVKSAVDSGLIRHVAHGVFSCGHLDAPTLTALQVGGRVDCLTRLSQLGIWSGIARPGLHLRLRPHHHQRRLAPGASIHWSRAFHCWAPVFEVSPFDAVLQALSCLDDVDALACLESALFMRFITEDDLEELLRLAPDHLRALLRLLDRGAQSGFETFSRVGFIRAGFRVATQFYVPGAGRVDMLVNGCVGIETDGEEWHGPERFLPDRSKDREVERQGIRVLRLARPHIFDTWHTTLETVRRMVNDAEDAAAWKRRS</sequence>
<dbReference type="Proteomes" id="UP000298252">
    <property type="component" value="Unassembled WGS sequence"/>
</dbReference>
<evidence type="ECO:0000313" key="2">
    <source>
        <dbReference type="Proteomes" id="UP000298252"/>
    </source>
</evidence>
<dbReference type="Gene3D" id="3.40.960.10">
    <property type="entry name" value="VSR Endonuclease"/>
    <property type="match status" value="1"/>
</dbReference>
<name>A0ABY2I1G1_9MICO</name>
<organism evidence="1 2">
    <name type="scientific">Cryobacterium flavum</name>
    <dbReference type="NCBI Taxonomy" id="1424659"/>
    <lineage>
        <taxon>Bacteria</taxon>
        <taxon>Bacillati</taxon>
        <taxon>Actinomycetota</taxon>
        <taxon>Actinomycetes</taxon>
        <taxon>Micrococcales</taxon>
        <taxon>Microbacteriaceae</taxon>
        <taxon>Cryobacterium</taxon>
    </lineage>
</organism>